<keyword evidence="5" id="KW-0648">Protein biosynthesis</keyword>
<accession>A0A2T7PI70</accession>
<dbReference type="EMBL" id="PZQS01000004">
    <property type="protein sequence ID" value="PVD33126.1"/>
    <property type="molecule type" value="Genomic_DNA"/>
</dbReference>
<comment type="function">
    <text evidence="6">Acts as a component of the translation initiation factor 2B (eIF2B) complex, which catalyzes the exchange of GDP for GTP on eukaryotic initiation factor 2 (eIF2) gamma subunit. Its guanine nucleotide exchange factor activity is repressed when bound to eIF2 complex phosphorylated on the alpha subunit, thereby limiting the amount of methionyl-initiator methionine tRNA available to the ribosome and consequently global translation is repressed.</text>
</comment>
<comment type="caution">
    <text evidence="11">The sequence shown here is derived from an EMBL/GenBank/DDBJ whole genome shotgun (WGS) entry which is preliminary data.</text>
</comment>
<evidence type="ECO:0000256" key="10">
    <source>
        <dbReference type="RuleBase" id="RU003814"/>
    </source>
</evidence>
<dbReference type="Proteomes" id="UP000245119">
    <property type="component" value="Linkage Group LG4"/>
</dbReference>
<dbReference type="InterPro" id="IPR042529">
    <property type="entry name" value="IF_2B-like_C"/>
</dbReference>
<keyword evidence="4" id="KW-0396">Initiation factor</keyword>
<dbReference type="STRING" id="400727.A0A2T7PI70"/>
<proteinExistence type="inferred from homology"/>
<dbReference type="InterPro" id="IPR051501">
    <property type="entry name" value="eIF2B_alpha/beta/delta"/>
</dbReference>
<dbReference type="OMA" id="GDWESCK"/>
<keyword evidence="12" id="KW-1185">Reference proteome</keyword>
<dbReference type="PANTHER" id="PTHR45860:SF1">
    <property type="entry name" value="TRANSLATION INITIATION FACTOR EIF-2B SUBUNIT ALPHA"/>
    <property type="match status" value="1"/>
</dbReference>
<evidence type="ECO:0000256" key="1">
    <source>
        <dbReference type="ARBA" id="ARBA00004514"/>
    </source>
</evidence>
<evidence type="ECO:0000256" key="2">
    <source>
        <dbReference type="ARBA" id="ARBA00007251"/>
    </source>
</evidence>
<dbReference type="Gene3D" id="1.20.120.1070">
    <property type="entry name" value="Translation initiation factor eIF-2B, N-terminal domain"/>
    <property type="match status" value="1"/>
</dbReference>
<dbReference type="InterPro" id="IPR042528">
    <property type="entry name" value="elF-2B_alpha_N"/>
</dbReference>
<comment type="subunit">
    <text evidence="9">Component of the translation initiation factor 2B (eIF2B) complex which is a heterodecamer of two sets of five different subunits: alpha, beta, gamma, delta and epsilon. Subunits alpha, beta and delta comprise a regulatory subcomplex and subunits epsilon and gamma comprise a catalytic subcomplex. Within the complex, the hexameric regulatory complex resides at the center, with the two heterodimeric catalytic subcomplexes bound on opposite sides.</text>
</comment>
<reference evidence="11 12" key="1">
    <citation type="submission" date="2018-04" db="EMBL/GenBank/DDBJ databases">
        <title>The genome of golden apple snail Pomacea canaliculata provides insight into stress tolerance and invasive adaptation.</title>
        <authorList>
            <person name="Liu C."/>
            <person name="Liu B."/>
            <person name="Ren Y."/>
            <person name="Zhang Y."/>
            <person name="Wang H."/>
            <person name="Li S."/>
            <person name="Jiang F."/>
            <person name="Yin L."/>
            <person name="Zhang G."/>
            <person name="Qian W."/>
            <person name="Fan W."/>
        </authorList>
    </citation>
    <scope>NUCLEOTIDE SEQUENCE [LARGE SCALE GENOMIC DNA]</scope>
    <source>
        <strain evidence="11">SZHN2017</strain>
        <tissue evidence="11">Muscle</tissue>
    </source>
</reference>
<evidence type="ECO:0000256" key="6">
    <source>
        <dbReference type="ARBA" id="ARBA00043898"/>
    </source>
</evidence>
<evidence type="ECO:0000256" key="8">
    <source>
        <dbReference type="ARBA" id="ARBA00044236"/>
    </source>
</evidence>
<name>A0A2T7PI70_POMCA</name>
<dbReference type="Pfam" id="PF01008">
    <property type="entry name" value="IF-2B"/>
    <property type="match status" value="1"/>
</dbReference>
<dbReference type="OrthoDB" id="10249309at2759"/>
<gene>
    <name evidence="11" type="ORF">C0Q70_08575</name>
</gene>
<evidence type="ECO:0000313" key="11">
    <source>
        <dbReference type="EMBL" id="PVD33126.1"/>
    </source>
</evidence>
<evidence type="ECO:0000256" key="3">
    <source>
        <dbReference type="ARBA" id="ARBA00022490"/>
    </source>
</evidence>
<evidence type="ECO:0000256" key="4">
    <source>
        <dbReference type="ARBA" id="ARBA00022540"/>
    </source>
</evidence>
<dbReference type="GO" id="GO:0005851">
    <property type="term" value="C:eukaryotic translation initiation factor 2B complex"/>
    <property type="evidence" value="ECO:0007669"/>
    <property type="project" value="TreeGrafter"/>
</dbReference>
<dbReference type="Gene3D" id="3.40.50.10470">
    <property type="entry name" value="Translation initiation factor eif-2b, domain 2"/>
    <property type="match status" value="1"/>
</dbReference>
<evidence type="ECO:0000256" key="5">
    <source>
        <dbReference type="ARBA" id="ARBA00022917"/>
    </source>
</evidence>
<dbReference type="InterPro" id="IPR037171">
    <property type="entry name" value="NagB/RpiA_transferase-like"/>
</dbReference>
<evidence type="ECO:0000256" key="9">
    <source>
        <dbReference type="ARBA" id="ARBA00046432"/>
    </source>
</evidence>
<dbReference type="GO" id="GO:0003743">
    <property type="term" value="F:translation initiation factor activity"/>
    <property type="evidence" value="ECO:0007669"/>
    <property type="project" value="UniProtKB-KW"/>
</dbReference>
<dbReference type="FunFam" id="3.40.50.10470:FF:000001">
    <property type="entry name" value="Translation initiation factor eIF-2B subunit alpha"/>
    <property type="match status" value="1"/>
</dbReference>
<organism evidence="11 12">
    <name type="scientific">Pomacea canaliculata</name>
    <name type="common">Golden apple snail</name>
    <dbReference type="NCBI Taxonomy" id="400727"/>
    <lineage>
        <taxon>Eukaryota</taxon>
        <taxon>Metazoa</taxon>
        <taxon>Spiralia</taxon>
        <taxon>Lophotrochozoa</taxon>
        <taxon>Mollusca</taxon>
        <taxon>Gastropoda</taxon>
        <taxon>Caenogastropoda</taxon>
        <taxon>Architaenioglossa</taxon>
        <taxon>Ampullarioidea</taxon>
        <taxon>Ampullariidae</taxon>
        <taxon>Pomacea</taxon>
    </lineage>
</organism>
<dbReference type="GO" id="GO:0005085">
    <property type="term" value="F:guanyl-nucleotide exchange factor activity"/>
    <property type="evidence" value="ECO:0007669"/>
    <property type="project" value="TreeGrafter"/>
</dbReference>
<dbReference type="AlphaFoldDB" id="A0A2T7PI70"/>
<comment type="subcellular location">
    <subcellularLocation>
        <location evidence="1">Cytoplasm</location>
        <location evidence="1">Cytosol</location>
    </subcellularLocation>
</comment>
<dbReference type="SUPFAM" id="SSF100950">
    <property type="entry name" value="NagB/RpiA/CoA transferase-like"/>
    <property type="match status" value="1"/>
</dbReference>
<dbReference type="InterPro" id="IPR000649">
    <property type="entry name" value="IF-2B-related"/>
</dbReference>
<evidence type="ECO:0000313" key="12">
    <source>
        <dbReference type="Proteomes" id="UP000245119"/>
    </source>
</evidence>
<dbReference type="GO" id="GO:0005829">
    <property type="term" value="C:cytosol"/>
    <property type="evidence" value="ECO:0007669"/>
    <property type="project" value="UniProtKB-SubCell"/>
</dbReference>
<sequence length="308" mass="34302">MTTEARDSDEVLKDFNEITSTDPEISAAVAAILTLLKFLERNKMETISELRDRLRLAMDKLTQTDSSTTSIRSGCELFLRFITLTNIQQPNFEECQKILIDRGNLFVKKMAGSRAKIGKIASPFIAEGATILTHSYSRVVMEVLKEAAAAQIHFKVFVTESCPNRAGEETFRELRKHDIPAILILDASVGYIMEQVDMVLVGAEGVVESGGIINKIGTYTMALSARAMNKPFYVVAESFKFVRQYPLNQRDVPAAFKFKASTLRGGRDLQDEHPLVDYTPPSYITLLFTDIGVLAPSAVSDELIKLYC</sequence>
<keyword evidence="3" id="KW-0963">Cytoplasm</keyword>
<comment type="similarity">
    <text evidence="2 10">Belongs to the eIF-2B alpha/beta/delta subunits family.</text>
</comment>
<evidence type="ECO:0000256" key="7">
    <source>
        <dbReference type="ARBA" id="ARBA00044208"/>
    </source>
</evidence>
<protein>
    <recommendedName>
        <fullName evidence="7">Translation initiation factor eIF2B subunit alpha</fullName>
    </recommendedName>
    <alternativeName>
        <fullName evidence="8">eIF2B GDP-GTP exchange factor subunit alpha</fullName>
    </alternativeName>
</protein>
<dbReference type="PANTHER" id="PTHR45860">
    <property type="entry name" value="TRANSLATION INITIATION FACTOR EIF-2B SUBUNIT ALPHA"/>
    <property type="match status" value="1"/>
</dbReference>